<feature type="domain" description="ChsH2 rubredoxin-like zinc ribbon" evidence="2">
    <location>
        <begin position="14"/>
        <end position="43"/>
    </location>
</feature>
<dbReference type="PANTHER" id="PTHR34075:SF5">
    <property type="entry name" value="BLR3430 PROTEIN"/>
    <property type="match status" value="1"/>
</dbReference>
<dbReference type="InterPro" id="IPR022002">
    <property type="entry name" value="ChsH2_Znr"/>
</dbReference>
<organism evidence="3">
    <name type="scientific">marine metagenome</name>
    <dbReference type="NCBI Taxonomy" id="408172"/>
    <lineage>
        <taxon>unclassified sequences</taxon>
        <taxon>metagenomes</taxon>
        <taxon>ecological metagenomes</taxon>
    </lineage>
</organism>
<sequence>MQLPRYHRLRQSFYRLEGSRCENCEKAFFPPRKLCRECHSPDLGTYLFTGTGTLYSYSQMNQSPRGFANVGPYAVGMVRLDEGPLIMAQLTDVDGVDLRIGMPVEMVTRKIQENSAHGYIVYGYKFRPLLSNTTEALFSSPDAVATT</sequence>
<reference evidence="3" key="1">
    <citation type="submission" date="2018-05" db="EMBL/GenBank/DDBJ databases">
        <authorList>
            <person name="Lanie J.A."/>
            <person name="Ng W.-L."/>
            <person name="Kazmierczak K.M."/>
            <person name="Andrzejewski T.M."/>
            <person name="Davidsen T.M."/>
            <person name="Wayne K.J."/>
            <person name="Tettelin H."/>
            <person name="Glass J.I."/>
            <person name="Rusch D."/>
            <person name="Podicherti R."/>
            <person name="Tsui H.-C.T."/>
            <person name="Winkler M.E."/>
        </authorList>
    </citation>
    <scope>NUCLEOTIDE SEQUENCE</scope>
</reference>
<dbReference type="EMBL" id="UINC01018810">
    <property type="protein sequence ID" value="SVA79293.1"/>
    <property type="molecule type" value="Genomic_DNA"/>
</dbReference>
<feature type="domain" description="ChsH2 C-terminal OB-fold" evidence="1">
    <location>
        <begin position="49"/>
        <end position="109"/>
    </location>
</feature>
<evidence type="ECO:0000259" key="1">
    <source>
        <dbReference type="Pfam" id="PF01796"/>
    </source>
</evidence>
<protein>
    <recommendedName>
        <fullName evidence="4">DUF35 domain-containing protein</fullName>
    </recommendedName>
</protein>
<dbReference type="AlphaFoldDB" id="A0A381YRY0"/>
<dbReference type="InterPro" id="IPR002878">
    <property type="entry name" value="ChsH2_C"/>
</dbReference>
<dbReference type="Gene3D" id="6.10.30.10">
    <property type="match status" value="1"/>
</dbReference>
<evidence type="ECO:0000259" key="2">
    <source>
        <dbReference type="Pfam" id="PF12172"/>
    </source>
</evidence>
<dbReference type="InterPro" id="IPR052513">
    <property type="entry name" value="Thioester_dehydratase-like"/>
</dbReference>
<dbReference type="Pfam" id="PF01796">
    <property type="entry name" value="OB_ChsH2_C"/>
    <property type="match status" value="1"/>
</dbReference>
<gene>
    <name evidence="3" type="ORF">METZ01_LOCUS132147</name>
</gene>
<evidence type="ECO:0008006" key="4">
    <source>
        <dbReference type="Google" id="ProtNLM"/>
    </source>
</evidence>
<evidence type="ECO:0000313" key="3">
    <source>
        <dbReference type="EMBL" id="SVA79293.1"/>
    </source>
</evidence>
<dbReference type="PANTHER" id="PTHR34075">
    <property type="entry name" value="BLR3430 PROTEIN"/>
    <property type="match status" value="1"/>
</dbReference>
<dbReference type="SUPFAM" id="SSF50249">
    <property type="entry name" value="Nucleic acid-binding proteins"/>
    <property type="match status" value="1"/>
</dbReference>
<name>A0A381YRY0_9ZZZZ</name>
<accession>A0A381YRY0</accession>
<dbReference type="InterPro" id="IPR012340">
    <property type="entry name" value="NA-bd_OB-fold"/>
</dbReference>
<dbReference type="Pfam" id="PF12172">
    <property type="entry name" value="zf-ChsH2"/>
    <property type="match status" value="1"/>
</dbReference>
<proteinExistence type="predicted"/>